<dbReference type="SUPFAM" id="SSF46785">
    <property type="entry name" value="Winged helix' DNA-binding domain"/>
    <property type="match status" value="1"/>
</dbReference>
<dbReference type="InterPro" id="IPR000835">
    <property type="entry name" value="HTH_MarR-typ"/>
</dbReference>
<evidence type="ECO:0000259" key="1">
    <source>
        <dbReference type="PROSITE" id="PS50995"/>
    </source>
</evidence>
<dbReference type="PRINTS" id="PR00598">
    <property type="entry name" value="HTHMARR"/>
</dbReference>
<dbReference type="GO" id="GO:0003677">
    <property type="term" value="F:DNA binding"/>
    <property type="evidence" value="ECO:0007669"/>
    <property type="project" value="UniProtKB-KW"/>
</dbReference>
<dbReference type="InterPro" id="IPR036390">
    <property type="entry name" value="WH_DNA-bd_sf"/>
</dbReference>
<protein>
    <submittedName>
        <fullName evidence="2">DNA-binding MarR family transcriptional regulator</fullName>
    </submittedName>
</protein>
<dbReference type="InterPro" id="IPR036388">
    <property type="entry name" value="WH-like_DNA-bd_sf"/>
</dbReference>
<comment type="caution">
    <text evidence="2">The sequence shown here is derived from an EMBL/GenBank/DDBJ whole genome shotgun (WGS) entry which is preliminary data.</text>
</comment>
<organism evidence="2 3">
    <name type="scientific">Nonomuraea rubra</name>
    <dbReference type="NCBI Taxonomy" id="46180"/>
    <lineage>
        <taxon>Bacteria</taxon>
        <taxon>Bacillati</taxon>
        <taxon>Actinomycetota</taxon>
        <taxon>Actinomycetes</taxon>
        <taxon>Streptosporangiales</taxon>
        <taxon>Streptosporangiaceae</taxon>
        <taxon>Nonomuraea</taxon>
    </lineage>
</organism>
<keyword evidence="2" id="KW-0238">DNA-binding</keyword>
<accession>A0A7X0TZS6</accession>
<dbReference type="Pfam" id="PF12802">
    <property type="entry name" value="MarR_2"/>
    <property type="match status" value="1"/>
</dbReference>
<dbReference type="GO" id="GO:0006950">
    <property type="term" value="P:response to stress"/>
    <property type="evidence" value="ECO:0007669"/>
    <property type="project" value="TreeGrafter"/>
</dbReference>
<dbReference type="RefSeq" id="WP_221524921.1">
    <property type="nucleotide sequence ID" value="NZ_JACHMI010000001.1"/>
</dbReference>
<feature type="domain" description="HTH marR-type" evidence="1">
    <location>
        <begin position="1"/>
        <end position="145"/>
    </location>
</feature>
<reference evidence="2 3" key="1">
    <citation type="submission" date="2020-08" db="EMBL/GenBank/DDBJ databases">
        <title>Sequencing the genomes of 1000 actinobacteria strains.</title>
        <authorList>
            <person name="Klenk H.-P."/>
        </authorList>
    </citation>
    <scope>NUCLEOTIDE SEQUENCE [LARGE SCALE GENOMIC DNA]</scope>
    <source>
        <strain evidence="2 3">DSM 43768</strain>
    </source>
</reference>
<dbReference type="Proteomes" id="UP000565579">
    <property type="component" value="Unassembled WGS sequence"/>
</dbReference>
<evidence type="ECO:0000313" key="3">
    <source>
        <dbReference type="Proteomes" id="UP000565579"/>
    </source>
</evidence>
<dbReference type="GO" id="GO:0003700">
    <property type="term" value="F:DNA-binding transcription factor activity"/>
    <property type="evidence" value="ECO:0007669"/>
    <property type="project" value="InterPro"/>
</dbReference>
<dbReference type="InterPro" id="IPR039422">
    <property type="entry name" value="MarR/SlyA-like"/>
</dbReference>
<dbReference type="PROSITE" id="PS50995">
    <property type="entry name" value="HTH_MARR_2"/>
    <property type="match status" value="1"/>
</dbReference>
<dbReference type="Gene3D" id="1.10.10.10">
    <property type="entry name" value="Winged helix-like DNA-binding domain superfamily/Winged helix DNA-binding domain"/>
    <property type="match status" value="1"/>
</dbReference>
<dbReference type="EMBL" id="JACHMI010000001">
    <property type="protein sequence ID" value="MBB6550007.1"/>
    <property type="molecule type" value="Genomic_DNA"/>
</dbReference>
<sequence length="154" mass="17706">MAIPRLTELEDEAWQGFLHVHDHIWREIEAGLAPLNVSMAEYSVLSLLGRAGRTGMRMSELAKRRVMSTGGFTRLADRLERRGLIERRRAEEDGRGYVVVLTAQGRTVLRKAWQQQHGDLRRLFLDRLDEEDLRDLARIWSRLGLDSGDAMGPR</sequence>
<keyword evidence="3" id="KW-1185">Reference proteome</keyword>
<dbReference type="SMART" id="SM00347">
    <property type="entry name" value="HTH_MARR"/>
    <property type="match status" value="1"/>
</dbReference>
<proteinExistence type="predicted"/>
<evidence type="ECO:0000313" key="2">
    <source>
        <dbReference type="EMBL" id="MBB6550007.1"/>
    </source>
</evidence>
<dbReference type="PANTHER" id="PTHR33164">
    <property type="entry name" value="TRANSCRIPTIONAL REGULATOR, MARR FAMILY"/>
    <property type="match status" value="1"/>
</dbReference>
<name>A0A7X0TZS6_9ACTN</name>
<dbReference type="AlphaFoldDB" id="A0A7X0TZS6"/>
<dbReference type="PANTHER" id="PTHR33164:SF99">
    <property type="entry name" value="MARR FAMILY REGULATORY PROTEIN"/>
    <property type="match status" value="1"/>
</dbReference>
<gene>
    <name evidence="2" type="ORF">HD593_004802</name>
</gene>